<dbReference type="AlphaFoldDB" id="A0A0C3PT94"/>
<dbReference type="InterPro" id="IPR032466">
    <property type="entry name" value="Metal_Hydrolase"/>
</dbReference>
<dbReference type="EMBL" id="KN840452">
    <property type="protein sequence ID" value="KIP10718.1"/>
    <property type="molecule type" value="Genomic_DNA"/>
</dbReference>
<dbReference type="Gene3D" id="3.20.20.140">
    <property type="entry name" value="Metal-dependent hydrolases"/>
    <property type="match status" value="1"/>
</dbReference>
<feature type="domain" description="Amidohydrolase-related" evidence="4">
    <location>
        <begin position="12"/>
        <end position="326"/>
    </location>
</feature>
<evidence type="ECO:0000256" key="1">
    <source>
        <dbReference type="ARBA" id="ARBA00022793"/>
    </source>
</evidence>
<evidence type="ECO:0000313" key="5">
    <source>
        <dbReference type="EMBL" id="KIP10718.1"/>
    </source>
</evidence>
<dbReference type="SUPFAM" id="SSF51556">
    <property type="entry name" value="Metallo-dependent hydrolases"/>
    <property type="match status" value="1"/>
</dbReference>
<dbReference type="InterPro" id="IPR032465">
    <property type="entry name" value="ACMSD"/>
</dbReference>
<dbReference type="HOGENOM" id="CLU_039329_2_1_1"/>
<proteinExistence type="inferred from homology"/>
<dbReference type="GO" id="GO:0005737">
    <property type="term" value="C:cytoplasm"/>
    <property type="evidence" value="ECO:0007669"/>
    <property type="project" value="TreeGrafter"/>
</dbReference>
<sequence length="341" mass="37447">MANDQQRPIPKIDVHHHIFLPQLGKHKADQNARVGWKTPRENLPWDLKKSLHAMDQLGVAGAVLSYPAGSEDERRRRNRAVVRELNVHAKGLCDSAQANGRFGWFACMPDLRDVEGTLLEVAHVFDVLRADGVSLSSSYGTGSEGVYIGDDAFDLIWDELDKRRSTVFVHGTQTPSSLPHPHAVLGLPVVEVPNETFKAAAHLVVTGKKRRYPNVNIILAHCGGSALCLAPRVAGLSAHMGCQLFPDECLADFGTFFVETALSGHSTVLSLAEQTVGKSRILFGTDFPAVSLKTARWYTKQLEEFYERHPTALEQVASGTAVKLFPRFGSVVVERGMFSAK</sequence>
<accession>A0A0C3PT94</accession>
<evidence type="ECO:0000313" key="6">
    <source>
        <dbReference type="Proteomes" id="UP000053257"/>
    </source>
</evidence>
<dbReference type="PANTHER" id="PTHR21240:SF28">
    <property type="entry name" value="ISO-OROTATE DECARBOXYLASE (EUROFUNG)"/>
    <property type="match status" value="1"/>
</dbReference>
<keyword evidence="1 3" id="KW-0210">Decarboxylase</keyword>
<dbReference type="Proteomes" id="UP000053257">
    <property type="component" value="Unassembled WGS sequence"/>
</dbReference>
<name>A0A0C3PT94_PHLG1</name>
<dbReference type="GO" id="GO:0016787">
    <property type="term" value="F:hydrolase activity"/>
    <property type="evidence" value="ECO:0007669"/>
    <property type="project" value="InterPro"/>
</dbReference>
<organism evidence="5 6">
    <name type="scientific">Phlebiopsis gigantea (strain 11061_1 CR5-6)</name>
    <name type="common">White-rot fungus</name>
    <name type="synonym">Peniophora gigantea</name>
    <dbReference type="NCBI Taxonomy" id="745531"/>
    <lineage>
        <taxon>Eukaryota</taxon>
        <taxon>Fungi</taxon>
        <taxon>Dikarya</taxon>
        <taxon>Basidiomycota</taxon>
        <taxon>Agaricomycotina</taxon>
        <taxon>Agaricomycetes</taxon>
        <taxon>Polyporales</taxon>
        <taxon>Phanerochaetaceae</taxon>
        <taxon>Phlebiopsis</taxon>
    </lineage>
</organism>
<dbReference type="GO" id="GO:0016831">
    <property type="term" value="F:carboxy-lyase activity"/>
    <property type="evidence" value="ECO:0007669"/>
    <property type="project" value="UniProtKB-KW"/>
</dbReference>
<gene>
    <name evidence="5" type="ORF">PHLGIDRAFT_22157</name>
</gene>
<dbReference type="GO" id="GO:0019748">
    <property type="term" value="P:secondary metabolic process"/>
    <property type="evidence" value="ECO:0007669"/>
    <property type="project" value="TreeGrafter"/>
</dbReference>
<dbReference type="OrthoDB" id="2832284at2759"/>
<evidence type="ECO:0000259" key="4">
    <source>
        <dbReference type="Pfam" id="PF04909"/>
    </source>
</evidence>
<comment type="similarity">
    <text evidence="3">Belongs to the metallo-dependent hydrolases superfamily.</text>
</comment>
<dbReference type="InterPro" id="IPR006680">
    <property type="entry name" value="Amidohydro-rel"/>
</dbReference>
<evidence type="ECO:0000256" key="2">
    <source>
        <dbReference type="ARBA" id="ARBA00023239"/>
    </source>
</evidence>
<keyword evidence="6" id="KW-1185">Reference proteome</keyword>
<protein>
    <recommendedName>
        <fullName evidence="4">Amidohydrolase-related domain-containing protein</fullName>
    </recommendedName>
</protein>
<dbReference type="PANTHER" id="PTHR21240">
    <property type="entry name" value="2-AMINO-3-CARBOXYLMUCONATE-6-SEMIALDEHYDE DECARBOXYLASE"/>
    <property type="match status" value="1"/>
</dbReference>
<dbReference type="Pfam" id="PF04909">
    <property type="entry name" value="Amidohydro_2"/>
    <property type="match status" value="1"/>
</dbReference>
<keyword evidence="2 3" id="KW-0456">Lyase</keyword>
<evidence type="ECO:0000256" key="3">
    <source>
        <dbReference type="RuleBase" id="RU366045"/>
    </source>
</evidence>
<reference evidence="5 6" key="1">
    <citation type="journal article" date="2014" name="PLoS Genet.">
        <title>Analysis of the Phlebiopsis gigantea genome, transcriptome and secretome provides insight into its pioneer colonization strategies of wood.</title>
        <authorList>
            <person name="Hori C."/>
            <person name="Ishida T."/>
            <person name="Igarashi K."/>
            <person name="Samejima M."/>
            <person name="Suzuki H."/>
            <person name="Master E."/>
            <person name="Ferreira P."/>
            <person name="Ruiz-Duenas F.J."/>
            <person name="Held B."/>
            <person name="Canessa P."/>
            <person name="Larrondo L.F."/>
            <person name="Schmoll M."/>
            <person name="Druzhinina I.S."/>
            <person name="Kubicek C.P."/>
            <person name="Gaskell J.A."/>
            <person name="Kersten P."/>
            <person name="St John F."/>
            <person name="Glasner J."/>
            <person name="Sabat G."/>
            <person name="Splinter BonDurant S."/>
            <person name="Syed K."/>
            <person name="Yadav J."/>
            <person name="Mgbeahuruike A.C."/>
            <person name="Kovalchuk A."/>
            <person name="Asiegbu F.O."/>
            <person name="Lackner G."/>
            <person name="Hoffmeister D."/>
            <person name="Rencoret J."/>
            <person name="Gutierrez A."/>
            <person name="Sun H."/>
            <person name="Lindquist E."/>
            <person name="Barry K."/>
            <person name="Riley R."/>
            <person name="Grigoriev I.V."/>
            <person name="Henrissat B."/>
            <person name="Kues U."/>
            <person name="Berka R.M."/>
            <person name="Martinez A.T."/>
            <person name="Covert S.F."/>
            <person name="Blanchette R.A."/>
            <person name="Cullen D."/>
        </authorList>
    </citation>
    <scope>NUCLEOTIDE SEQUENCE [LARGE SCALE GENOMIC DNA]</scope>
    <source>
        <strain evidence="5 6">11061_1 CR5-6</strain>
    </source>
</reference>
<dbReference type="STRING" id="745531.A0A0C3PT94"/>